<dbReference type="Proteomes" id="UP000838756">
    <property type="component" value="Unassembled WGS sequence"/>
</dbReference>
<comment type="caution">
    <text evidence="1">The sequence shown here is derived from an EMBL/GenBank/DDBJ whole genome shotgun (WGS) entry which is preliminary data.</text>
</comment>
<evidence type="ECO:0000313" key="2">
    <source>
        <dbReference type="Proteomes" id="UP000838756"/>
    </source>
</evidence>
<evidence type="ECO:0000313" key="1">
    <source>
        <dbReference type="EMBL" id="CAH2211416.1"/>
    </source>
</evidence>
<dbReference type="AlphaFoldDB" id="A0A8S4QJ86"/>
<accession>A0A8S4QJ86</accession>
<dbReference type="EMBL" id="CAKXAJ010010175">
    <property type="protein sequence ID" value="CAH2211416.1"/>
    <property type="molecule type" value="Genomic_DNA"/>
</dbReference>
<reference evidence="1" key="1">
    <citation type="submission" date="2022-03" db="EMBL/GenBank/DDBJ databases">
        <authorList>
            <person name="Lindestad O."/>
        </authorList>
    </citation>
    <scope>NUCLEOTIDE SEQUENCE</scope>
</reference>
<sequence length="82" mass="9223">MVYGRTSVPEHDHPLGARSSNCYGREYHLSSRTRLACGLEIAGLFEPIAEKEWLYRNWSFVRASLVRRQSAPRAGEDGGWGG</sequence>
<protein>
    <submittedName>
        <fullName evidence="1">Jg2456 protein</fullName>
    </submittedName>
</protein>
<proteinExistence type="predicted"/>
<gene>
    <name evidence="1" type="primary">jg2456</name>
    <name evidence="1" type="ORF">PAEG_LOCUS3233</name>
</gene>
<organism evidence="1 2">
    <name type="scientific">Pararge aegeria aegeria</name>
    <dbReference type="NCBI Taxonomy" id="348720"/>
    <lineage>
        <taxon>Eukaryota</taxon>
        <taxon>Metazoa</taxon>
        <taxon>Ecdysozoa</taxon>
        <taxon>Arthropoda</taxon>
        <taxon>Hexapoda</taxon>
        <taxon>Insecta</taxon>
        <taxon>Pterygota</taxon>
        <taxon>Neoptera</taxon>
        <taxon>Endopterygota</taxon>
        <taxon>Lepidoptera</taxon>
        <taxon>Glossata</taxon>
        <taxon>Ditrysia</taxon>
        <taxon>Papilionoidea</taxon>
        <taxon>Nymphalidae</taxon>
        <taxon>Satyrinae</taxon>
        <taxon>Satyrini</taxon>
        <taxon>Parargina</taxon>
        <taxon>Pararge</taxon>
    </lineage>
</organism>
<keyword evidence="2" id="KW-1185">Reference proteome</keyword>
<name>A0A8S4QJ86_9NEOP</name>